<evidence type="ECO:0000256" key="1">
    <source>
        <dbReference type="SAM" id="SignalP"/>
    </source>
</evidence>
<accession>A0A437J9G7</accession>
<organism evidence="2 3">
    <name type="scientific">Sphingobium algorifonticola</name>
    <dbReference type="NCBI Taxonomy" id="2008318"/>
    <lineage>
        <taxon>Bacteria</taxon>
        <taxon>Pseudomonadati</taxon>
        <taxon>Pseudomonadota</taxon>
        <taxon>Alphaproteobacteria</taxon>
        <taxon>Sphingomonadales</taxon>
        <taxon>Sphingomonadaceae</taxon>
        <taxon>Sphingobium</taxon>
    </lineage>
</organism>
<dbReference type="OrthoDB" id="7594780at2"/>
<reference evidence="2 3" key="1">
    <citation type="submission" date="2019-01" db="EMBL/GenBank/DDBJ databases">
        <authorList>
            <person name="Chen W.-M."/>
        </authorList>
    </citation>
    <scope>NUCLEOTIDE SEQUENCE [LARGE SCALE GENOMIC DNA]</scope>
    <source>
        <strain evidence="2 3">TLA-22</strain>
    </source>
</reference>
<name>A0A437J9G7_9SPHN</name>
<evidence type="ECO:0000313" key="3">
    <source>
        <dbReference type="Proteomes" id="UP000282977"/>
    </source>
</evidence>
<dbReference type="Proteomes" id="UP000282977">
    <property type="component" value="Unassembled WGS sequence"/>
</dbReference>
<proteinExistence type="predicted"/>
<dbReference type="PROSITE" id="PS51257">
    <property type="entry name" value="PROKAR_LIPOPROTEIN"/>
    <property type="match status" value="1"/>
</dbReference>
<feature type="signal peptide" evidence="1">
    <location>
        <begin position="1"/>
        <end position="21"/>
    </location>
</feature>
<comment type="caution">
    <text evidence="2">The sequence shown here is derived from an EMBL/GenBank/DDBJ whole genome shotgun (WGS) entry which is preliminary data.</text>
</comment>
<keyword evidence="3" id="KW-1185">Reference proteome</keyword>
<evidence type="ECO:0008006" key="4">
    <source>
        <dbReference type="Google" id="ProtNLM"/>
    </source>
</evidence>
<feature type="chain" id="PRO_5019225842" description="DUF4398 domain-containing protein" evidence="1">
    <location>
        <begin position="22"/>
        <end position="175"/>
    </location>
</feature>
<dbReference type="EMBL" id="RZUL01000002">
    <property type="protein sequence ID" value="RVT42147.1"/>
    <property type="molecule type" value="Genomic_DNA"/>
</dbReference>
<evidence type="ECO:0000313" key="2">
    <source>
        <dbReference type="EMBL" id="RVT42147.1"/>
    </source>
</evidence>
<dbReference type="RefSeq" id="WP_127690328.1">
    <property type="nucleotide sequence ID" value="NZ_RZUL01000002.1"/>
</dbReference>
<gene>
    <name evidence="2" type="ORF">ENE74_07990</name>
</gene>
<sequence>MILRPLLSSLALLLSGCAAGVADTNPYPSLARRPVETRDYATPEPSPTLVPSPADVAADADAARFAQQADAGAMMFDKAYGEAERLTRTASGAAVSSEPWVAAQAAISGLEAARNDSVSALAALDTLYTARASAIADGTQSGDLTPLETARTRALAAVDSQNDRIDALKAMLAQP</sequence>
<keyword evidence="1" id="KW-0732">Signal</keyword>
<protein>
    <recommendedName>
        <fullName evidence="4">DUF4398 domain-containing protein</fullName>
    </recommendedName>
</protein>
<dbReference type="AlphaFoldDB" id="A0A437J9G7"/>